<organism evidence="2 3">
    <name type="scientific">Desulfosporosinus hippei DSM 8344</name>
    <dbReference type="NCBI Taxonomy" id="1121419"/>
    <lineage>
        <taxon>Bacteria</taxon>
        <taxon>Bacillati</taxon>
        <taxon>Bacillota</taxon>
        <taxon>Clostridia</taxon>
        <taxon>Eubacteriales</taxon>
        <taxon>Desulfitobacteriaceae</taxon>
        <taxon>Desulfosporosinus</taxon>
    </lineage>
</organism>
<dbReference type="InterPro" id="IPR000943">
    <property type="entry name" value="RNA_pol_sigma70"/>
</dbReference>
<reference evidence="3" key="1">
    <citation type="submission" date="2016-10" db="EMBL/GenBank/DDBJ databases">
        <authorList>
            <person name="Varghese N."/>
            <person name="Submissions S."/>
        </authorList>
    </citation>
    <scope>NUCLEOTIDE SEQUENCE [LARGE SCALE GENOMIC DNA]</scope>
    <source>
        <strain evidence="3">DSM 8344</strain>
    </source>
</reference>
<dbReference type="GO" id="GO:0006352">
    <property type="term" value="P:DNA-templated transcription initiation"/>
    <property type="evidence" value="ECO:0007669"/>
    <property type="project" value="InterPro"/>
</dbReference>
<feature type="domain" description="RNA polymerase sigma-70 region 4" evidence="1">
    <location>
        <begin position="14"/>
        <end position="64"/>
    </location>
</feature>
<proteinExistence type="predicted"/>
<evidence type="ECO:0000313" key="2">
    <source>
        <dbReference type="EMBL" id="SDH43795.1"/>
    </source>
</evidence>
<gene>
    <name evidence="2" type="ORF">SAMN05443529_11378</name>
</gene>
<dbReference type="STRING" id="1121419.SAMN05443529_11378"/>
<dbReference type="Proteomes" id="UP000198656">
    <property type="component" value="Unassembled WGS sequence"/>
</dbReference>
<dbReference type="InterPro" id="IPR013324">
    <property type="entry name" value="RNA_pol_sigma_r3/r4-like"/>
</dbReference>
<dbReference type="RefSeq" id="WP_092333709.1">
    <property type="nucleotide sequence ID" value="NZ_FNCP01000013.1"/>
</dbReference>
<dbReference type="Pfam" id="PF04545">
    <property type="entry name" value="Sigma70_r4"/>
    <property type="match status" value="1"/>
</dbReference>
<evidence type="ECO:0000313" key="3">
    <source>
        <dbReference type="Proteomes" id="UP000198656"/>
    </source>
</evidence>
<sequence>MYTRKQIMNAIENCLDESESKIIKTRFGIEDGLTVRLNEIEIKLGVKKEQVREIEKKVLKYLKKHC</sequence>
<accession>A0A1G8CEB9</accession>
<dbReference type="Gene3D" id="1.10.10.10">
    <property type="entry name" value="Winged helix-like DNA-binding domain superfamily/Winged helix DNA-binding domain"/>
    <property type="match status" value="1"/>
</dbReference>
<evidence type="ECO:0000259" key="1">
    <source>
        <dbReference type="Pfam" id="PF04545"/>
    </source>
</evidence>
<dbReference type="EMBL" id="FNCP01000013">
    <property type="protein sequence ID" value="SDH43795.1"/>
    <property type="molecule type" value="Genomic_DNA"/>
</dbReference>
<dbReference type="SUPFAM" id="SSF88659">
    <property type="entry name" value="Sigma3 and sigma4 domains of RNA polymerase sigma factors"/>
    <property type="match status" value="1"/>
</dbReference>
<dbReference type="OrthoDB" id="1799421at2"/>
<name>A0A1G8CEB9_9FIRM</name>
<dbReference type="InterPro" id="IPR036388">
    <property type="entry name" value="WH-like_DNA-bd_sf"/>
</dbReference>
<dbReference type="AlphaFoldDB" id="A0A1G8CEB9"/>
<dbReference type="PRINTS" id="PR00046">
    <property type="entry name" value="SIGMA70FCT"/>
</dbReference>
<keyword evidence="3" id="KW-1185">Reference proteome</keyword>
<dbReference type="InterPro" id="IPR007630">
    <property type="entry name" value="RNA_pol_sigma70_r4"/>
</dbReference>
<dbReference type="GO" id="GO:0003700">
    <property type="term" value="F:DNA-binding transcription factor activity"/>
    <property type="evidence" value="ECO:0007669"/>
    <property type="project" value="InterPro"/>
</dbReference>
<protein>
    <submittedName>
        <fullName evidence="2">RNA polymerase nonessential primary-like sigma factor</fullName>
    </submittedName>
</protein>